<protein>
    <submittedName>
        <fullName evidence="5">Guanine nucleotide-binding protein subunit beta-like protein 1 isoform X1</fullName>
    </submittedName>
</protein>
<keyword evidence="4" id="KW-1185">Reference proteome</keyword>
<sequence>MLCKSYLTSLHDHLSCASFLIGTFEIMTQNPSPSPPDPKFVLRGEMEPVSCIEFMSDHTLYAGTQDGKIHVWDLIKNRRKTSFQAGNSVCIAIKVFQNGILSQCKGEGVSLWTFSDNYQLEFQYENPYIGFCKLETDGHEICSSLFMPAENSEVKVMDLNSYKIINTFCCTSGKVGEIMVMKCIRLDNTVLLLVCYESGDIYLWNVLRGTPISKFKISNVPMAVDFDEEKRKGIFGTESDSAIIFKIGVGFEFGTEMSVTLTNPGVSAVTIRSDKKIFVLGCWDGNLRVYSWKTGRILAVLSEHKDTINALSYSSKIIPLWGSILLAAASKDKSISLWSFL</sequence>
<organism evidence="4 5">
    <name type="scientific">Frankliniella occidentalis</name>
    <name type="common">Western flower thrips</name>
    <name type="synonym">Euthrips occidentalis</name>
    <dbReference type="NCBI Taxonomy" id="133901"/>
    <lineage>
        <taxon>Eukaryota</taxon>
        <taxon>Metazoa</taxon>
        <taxon>Ecdysozoa</taxon>
        <taxon>Arthropoda</taxon>
        <taxon>Hexapoda</taxon>
        <taxon>Insecta</taxon>
        <taxon>Pterygota</taxon>
        <taxon>Neoptera</taxon>
        <taxon>Paraneoptera</taxon>
        <taxon>Thysanoptera</taxon>
        <taxon>Terebrantia</taxon>
        <taxon>Thripoidea</taxon>
        <taxon>Thripidae</taxon>
        <taxon>Frankliniella</taxon>
    </lineage>
</organism>
<dbReference type="InterPro" id="IPR036322">
    <property type="entry name" value="WD40_repeat_dom_sf"/>
</dbReference>
<dbReference type="PROSITE" id="PS50082">
    <property type="entry name" value="WD_REPEATS_2"/>
    <property type="match status" value="2"/>
</dbReference>
<dbReference type="InterPro" id="IPR001680">
    <property type="entry name" value="WD40_rpt"/>
</dbReference>
<keyword evidence="1 3" id="KW-0853">WD repeat</keyword>
<dbReference type="KEGG" id="foc:113207597"/>
<reference evidence="5" key="1">
    <citation type="submission" date="2025-08" db="UniProtKB">
        <authorList>
            <consortium name="RefSeq"/>
        </authorList>
    </citation>
    <scope>IDENTIFICATION</scope>
    <source>
        <tissue evidence="5">Whole organism</tissue>
    </source>
</reference>
<dbReference type="InterPro" id="IPR019775">
    <property type="entry name" value="WD40_repeat_CS"/>
</dbReference>
<evidence type="ECO:0000313" key="5">
    <source>
        <dbReference type="RefSeq" id="XP_026280017.2"/>
    </source>
</evidence>
<dbReference type="SMART" id="SM00320">
    <property type="entry name" value="WD40"/>
    <property type="match status" value="4"/>
</dbReference>
<evidence type="ECO:0000256" key="2">
    <source>
        <dbReference type="ARBA" id="ARBA00022737"/>
    </source>
</evidence>
<proteinExistence type="predicted"/>
<dbReference type="PANTHER" id="PTHR19854">
    <property type="entry name" value="TRANSDUCIN BETA-LIKE 3"/>
    <property type="match status" value="1"/>
</dbReference>
<dbReference type="Proteomes" id="UP000504606">
    <property type="component" value="Unplaced"/>
</dbReference>
<accession>A0A6J1SG79</accession>
<dbReference type="GeneID" id="113207597"/>
<dbReference type="AlphaFoldDB" id="A0A6J1SG79"/>
<dbReference type="SUPFAM" id="SSF50978">
    <property type="entry name" value="WD40 repeat-like"/>
    <property type="match status" value="1"/>
</dbReference>
<dbReference type="Pfam" id="PF00400">
    <property type="entry name" value="WD40"/>
    <property type="match status" value="2"/>
</dbReference>
<evidence type="ECO:0000256" key="3">
    <source>
        <dbReference type="PROSITE-ProRule" id="PRU00221"/>
    </source>
</evidence>
<gene>
    <name evidence="5" type="primary">LOC113207597</name>
</gene>
<dbReference type="RefSeq" id="XP_026280017.2">
    <property type="nucleotide sequence ID" value="XM_026424232.2"/>
</dbReference>
<dbReference type="InterPro" id="IPR015943">
    <property type="entry name" value="WD40/YVTN_repeat-like_dom_sf"/>
</dbReference>
<keyword evidence="2" id="KW-0677">Repeat</keyword>
<evidence type="ECO:0000256" key="1">
    <source>
        <dbReference type="ARBA" id="ARBA00022574"/>
    </source>
</evidence>
<dbReference type="Gene3D" id="2.130.10.10">
    <property type="entry name" value="YVTN repeat-like/Quinoprotein amine dehydrogenase"/>
    <property type="match status" value="2"/>
</dbReference>
<dbReference type="PANTHER" id="PTHR19854:SF1">
    <property type="entry name" value="GUANINE NUCLEOTIDE-BINDING PROTEIN SUBUNIT BETA-LIKE PROTEIN 1"/>
    <property type="match status" value="1"/>
</dbReference>
<dbReference type="OrthoDB" id="7668193at2759"/>
<feature type="repeat" description="WD" evidence="3">
    <location>
        <begin position="42"/>
        <end position="82"/>
    </location>
</feature>
<evidence type="ECO:0000313" key="4">
    <source>
        <dbReference type="Proteomes" id="UP000504606"/>
    </source>
</evidence>
<feature type="repeat" description="WD" evidence="3">
    <location>
        <begin position="301"/>
        <end position="341"/>
    </location>
</feature>
<dbReference type="PROSITE" id="PS50294">
    <property type="entry name" value="WD_REPEATS_REGION"/>
    <property type="match status" value="2"/>
</dbReference>
<dbReference type="PROSITE" id="PS00678">
    <property type="entry name" value="WD_REPEATS_1"/>
    <property type="match status" value="1"/>
</dbReference>
<name>A0A6J1SG79_FRAOC</name>